<keyword evidence="1" id="KW-0433">Leucine-rich repeat</keyword>
<feature type="compositionally biased region" description="Basic and acidic residues" evidence="3">
    <location>
        <begin position="201"/>
        <end position="213"/>
    </location>
</feature>
<feature type="region of interest" description="Disordered" evidence="3">
    <location>
        <begin position="27"/>
        <end position="53"/>
    </location>
</feature>
<sequence>MNLRRLSLTRFVDSLESEKFIDPRSFEEMERKTMEEKQGAEKTIASGGRPSGMRSVEVEEQLAALLRQKQYLEQQVAALLQYISNGDDQGSVTSGASTFYSSVGNEDCNRTMSDHQGIVEPPFNDDPPKGKRKISAEHLIFKNEPNDFASGIWSVTQANDKKDAKLAQRHGSNFSQQKESDDRMVIKHSVTAATADTTNSEDSHGNRQERQEETPAYLQWFPMDGAGDKGESTTSKTNKEDDGFSFKPWGAEVGGFATSKAAPTSDHDVHDKTPLLEYLASKAQRSSTGGETSDSSSTPHSSNNKPYISVDDGDEKVSSKRSRRKGTDCRRVEIPSRDVDQDPCLIKIKKKSSKRIGCDPQEALLEEGRSQRKSKRNLRAERKPQLSCLTVYLVSMSLVMGVCAALIIYFCWDDVVEARNSSANSVVYPTLLDLDSFYNDTMPMYAKLAMQENSFSPQSRAFHWLENEEQMLTLSALEALQKFVLASLFYSTNGHFWKKSGDWMDHDRSECQWYTHEFSSVCDSAGQLHTLSLPDNSLQGTLPEELALLSHLNIVQLQNNHLNGILPSRFWSSWDHLVFLNLYNNSLSGTIPPDVKHLAKAKRLNTLSLRSNDFSGSLPSEIGLLHVQFLSLSRNRFWGPIPTEIGQLSNAKDLYLYNNQFFGTIPTTLGLLTRLTSLELHNNELIGRVPREVCDLWIKGRLKRLTVDCDLVRCSCACDCSATTDRLIGDSLLEHEYGANLWP</sequence>
<feature type="compositionally biased region" description="Low complexity" evidence="3">
    <location>
        <begin position="286"/>
        <end position="302"/>
    </location>
</feature>
<dbReference type="InterPro" id="IPR052592">
    <property type="entry name" value="LRR-RLK"/>
</dbReference>
<comment type="caution">
    <text evidence="4">The sequence shown here is derived from an EMBL/GenBank/DDBJ whole genome shotgun (WGS) entry which is preliminary data.</text>
</comment>
<dbReference type="SUPFAM" id="SSF52058">
    <property type="entry name" value="L domain-like"/>
    <property type="match status" value="1"/>
</dbReference>
<accession>A0A9N8EJ51</accession>
<gene>
    <name evidence="4" type="ORF">SEMRO_1324_G262770.1</name>
</gene>
<dbReference type="PANTHER" id="PTHR48054">
    <property type="entry name" value="RECEPTOR KINASE-LIKE PROTEIN XA21"/>
    <property type="match status" value="1"/>
</dbReference>
<dbReference type="Gene3D" id="3.80.10.10">
    <property type="entry name" value="Ribonuclease Inhibitor"/>
    <property type="match status" value="2"/>
</dbReference>
<feature type="compositionally biased region" description="Basic and acidic residues" evidence="3">
    <location>
        <begin position="226"/>
        <end position="244"/>
    </location>
</feature>
<keyword evidence="5" id="KW-1185">Reference proteome</keyword>
<protein>
    <submittedName>
        <fullName evidence="4">Leucine Rich Repeat</fullName>
    </submittedName>
</protein>
<proteinExistence type="predicted"/>
<dbReference type="Proteomes" id="UP001153069">
    <property type="component" value="Unassembled WGS sequence"/>
</dbReference>
<feature type="region of interest" description="Disordered" evidence="3">
    <location>
        <begin position="283"/>
        <end position="333"/>
    </location>
</feature>
<evidence type="ECO:0000313" key="5">
    <source>
        <dbReference type="Proteomes" id="UP001153069"/>
    </source>
</evidence>
<reference evidence="4" key="1">
    <citation type="submission" date="2020-06" db="EMBL/GenBank/DDBJ databases">
        <authorList>
            <consortium name="Plant Systems Biology data submission"/>
        </authorList>
    </citation>
    <scope>NUCLEOTIDE SEQUENCE</scope>
    <source>
        <strain evidence="4">D6</strain>
    </source>
</reference>
<feature type="compositionally biased region" description="Basic and acidic residues" evidence="3">
    <location>
        <begin position="27"/>
        <end position="40"/>
    </location>
</feature>
<organism evidence="4 5">
    <name type="scientific">Seminavis robusta</name>
    <dbReference type="NCBI Taxonomy" id="568900"/>
    <lineage>
        <taxon>Eukaryota</taxon>
        <taxon>Sar</taxon>
        <taxon>Stramenopiles</taxon>
        <taxon>Ochrophyta</taxon>
        <taxon>Bacillariophyta</taxon>
        <taxon>Bacillariophyceae</taxon>
        <taxon>Bacillariophycidae</taxon>
        <taxon>Naviculales</taxon>
        <taxon>Naviculaceae</taxon>
        <taxon>Seminavis</taxon>
    </lineage>
</organism>
<feature type="compositionally biased region" description="Polar residues" evidence="3">
    <location>
        <begin position="191"/>
        <end position="200"/>
    </location>
</feature>
<evidence type="ECO:0000256" key="3">
    <source>
        <dbReference type="SAM" id="MobiDB-lite"/>
    </source>
</evidence>
<dbReference type="EMBL" id="CAICTM010001322">
    <property type="protein sequence ID" value="CAB9522622.1"/>
    <property type="molecule type" value="Genomic_DNA"/>
</dbReference>
<feature type="region of interest" description="Disordered" evidence="3">
    <location>
        <begin position="163"/>
        <end position="247"/>
    </location>
</feature>
<dbReference type="AlphaFoldDB" id="A0A9N8EJ51"/>
<evidence type="ECO:0000256" key="2">
    <source>
        <dbReference type="ARBA" id="ARBA00022737"/>
    </source>
</evidence>
<evidence type="ECO:0000313" key="4">
    <source>
        <dbReference type="EMBL" id="CAB9522622.1"/>
    </source>
</evidence>
<dbReference type="Pfam" id="PF00560">
    <property type="entry name" value="LRR_1"/>
    <property type="match status" value="3"/>
</dbReference>
<dbReference type="InterPro" id="IPR032675">
    <property type="entry name" value="LRR_dom_sf"/>
</dbReference>
<dbReference type="InterPro" id="IPR001611">
    <property type="entry name" value="Leu-rich_rpt"/>
</dbReference>
<keyword evidence="2" id="KW-0677">Repeat</keyword>
<dbReference type="FunFam" id="3.80.10.10:FF:000041">
    <property type="entry name" value="LRR receptor-like serine/threonine-protein kinase ERECTA"/>
    <property type="match status" value="1"/>
</dbReference>
<evidence type="ECO:0000256" key="1">
    <source>
        <dbReference type="ARBA" id="ARBA00022614"/>
    </source>
</evidence>
<dbReference type="PANTHER" id="PTHR48054:SF77">
    <property type="entry name" value="RECEPTOR KINASE-LIKE PROTEIN XA21"/>
    <property type="match status" value="1"/>
</dbReference>
<name>A0A9N8EJ51_9STRA</name>